<dbReference type="SMART" id="SM00342">
    <property type="entry name" value="HTH_ARAC"/>
    <property type="match status" value="1"/>
</dbReference>
<name>A0A9D1R4X9_9FIRM</name>
<feature type="transmembrane region" description="Helical" evidence="4">
    <location>
        <begin position="311"/>
        <end position="331"/>
    </location>
</feature>
<organism evidence="6 7">
    <name type="scientific">Candidatus Acetatifactor stercoripullorum</name>
    <dbReference type="NCBI Taxonomy" id="2838414"/>
    <lineage>
        <taxon>Bacteria</taxon>
        <taxon>Bacillati</taxon>
        <taxon>Bacillota</taxon>
        <taxon>Clostridia</taxon>
        <taxon>Lachnospirales</taxon>
        <taxon>Lachnospiraceae</taxon>
        <taxon>Acetatifactor</taxon>
    </lineage>
</organism>
<dbReference type="Proteomes" id="UP000824265">
    <property type="component" value="Unassembled WGS sequence"/>
</dbReference>
<keyword evidence="4" id="KW-0472">Membrane</keyword>
<dbReference type="PANTHER" id="PTHR43280">
    <property type="entry name" value="ARAC-FAMILY TRANSCRIPTIONAL REGULATOR"/>
    <property type="match status" value="1"/>
</dbReference>
<dbReference type="GO" id="GO:0043565">
    <property type="term" value="F:sequence-specific DNA binding"/>
    <property type="evidence" value="ECO:0007669"/>
    <property type="project" value="InterPro"/>
</dbReference>
<feature type="transmembrane region" description="Helical" evidence="4">
    <location>
        <begin position="21"/>
        <end position="44"/>
    </location>
</feature>
<sequence length="750" mass="86609">MILHKENTKTNADSTNESNSLMLKMVTSYSIFLLIILILFFGLYHSTFNNMRILYNLQNKSTLVSNVELFENDLDIMEVYCRQLLQSDDFRKVMNYQNTYHPFTDMGNEVRISLATNVFAESLLPITENFIYLPLTDYILNPSYFITEDRFYQWIKKYPAGEEALWMEYLTNEDYFYRFLPMDAFTPNYSRSYFMYVIDLGDLFYLDANGVVCFILESSELAAMFDCLQFDNAGFLTVLDQEGRELLQLGNGAVLSSGDIASLDFSEGFASRQSGMEGITIGTYTSDKTGYTYYYGFPSFDTTSNTWPQRILFFLIFALALVMGGLLVFFFSRRNVRPIIELGQELYEAVEAQNQLQEVVDRQRPIICTSYVRRLMSGSITSTEEVSYIADYLGLKEDSFYYNVLHVVVYNNFGDSSDTLPEGLDTPQQLQEIIGEALKKYLGMPLYYFSPTDRTYSVLLHCSASEEKDFPIKISSVVLNLHNYLLDTYDIWLFAGMGRNTDSLINVWESYQQAVESVSYTTKNYIFFPYEFIKKNSNAYYYPPEISTKLIHFITAGNTSQVLELLNLIHQENIEERSLPMNLLKYLLSDIRNTLLKARFALPAGVDPEAVRLLDERFNERLSFKLCEDLALTLCRLFSNESEDTNLASTIEKYIAKNYKDPSLGLNKIADEFQISESYFSHMFKEKTGVNFSTYLENIRMTEAARLIRETDVSLNELYIAVGYNNVNTFRRAFKKVFGVTPSSMRDSTK</sequence>
<evidence type="ECO:0000256" key="4">
    <source>
        <dbReference type="SAM" id="Phobius"/>
    </source>
</evidence>
<proteinExistence type="predicted"/>
<feature type="domain" description="HTH araC/xylS-type" evidence="5">
    <location>
        <begin position="649"/>
        <end position="748"/>
    </location>
</feature>
<protein>
    <submittedName>
        <fullName evidence="6">AraC family transcriptional regulator</fullName>
    </submittedName>
</protein>
<evidence type="ECO:0000259" key="5">
    <source>
        <dbReference type="PROSITE" id="PS01124"/>
    </source>
</evidence>
<dbReference type="PROSITE" id="PS01124">
    <property type="entry name" value="HTH_ARAC_FAMILY_2"/>
    <property type="match status" value="1"/>
</dbReference>
<evidence type="ECO:0000313" key="6">
    <source>
        <dbReference type="EMBL" id="HIW80156.1"/>
    </source>
</evidence>
<keyword evidence="2" id="KW-0238">DNA-binding</keyword>
<dbReference type="EMBL" id="DXGH01000006">
    <property type="protein sequence ID" value="HIW80156.1"/>
    <property type="molecule type" value="Genomic_DNA"/>
</dbReference>
<evidence type="ECO:0000256" key="3">
    <source>
        <dbReference type="ARBA" id="ARBA00023163"/>
    </source>
</evidence>
<reference evidence="6" key="1">
    <citation type="journal article" date="2021" name="PeerJ">
        <title>Extensive microbial diversity within the chicken gut microbiome revealed by metagenomics and culture.</title>
        <authorList>
            <person name="Gilroy R."/>
            <person name="Ravi A."/>
            <person name="Getino M."/>
            <person name="Pursley I."/>
            <person name="Horton D.L."/>
            <person name="Alikhan N.F."/>
            <person name="Baker D."/>
            <person name="Gharbi K."/>
            <person name="Hall N."/>
            <person name="Watson M."/>
            <person name="Adriaenssens E.M."/>
            <person name="Foster-Nyarko E."/>
            <person name="Jarju S."/>
            <person name="Secka A."/>
            <person name="Antonio M."/>
            <person name="Oren A."/>
            <person name="Chaudhuri R.R."/>
            <person name="La Ragione R."/>
            <person name="Hildebrand F."/>
            <person name="Pallen M.J."/>
        </authorList>
    </citation>
    <scope>NUCLEOTIDE SEQUENCE</scope>
    <source>
        <strain evidence="6">CHK195-6426</strain>
    </source>
</reference>
<dbReference type="GO" id="GO:0003700">
    <property type="term" value="F:DNA-binding transcription factor activity"/>
    <property type="evidence" value="ECO:0007669"/>
    <property type="project" value="InterPro"/>
</dbReference>
<dbReference type="Gene3D" id="1.10.10.60">
    <property type="entry name" value="Homeodomain-like"/>
    <property type="match status" value="2"/>
</dbReference>
<dbReference type="InterPro" id="IPR009057">
    <property type="entry name" value="Homeodomain-like_sf"/>
</dbReference>
<dbReference type="Pfam" id="PF12833">
    <property type="entry name" value="HTH_18"/>
    <property type="match status" value="1"/>
</dbReference>
<dbReference type="PANTHER" id="PTHR43280:SF2">
    <property type="entry name" value="HTH-TYPE TRANSCRIPTIONAL REGULATOR EXSA"/>
    <property type="match status" value="1"/>
</dbReference>
<keyword evidence="4" id="KW-0812">Transmembrane</keyword>
<evidence type="ECO:0000313" key="7">
    <source>
        <dbReference type="Proteomes" id="UP000824265"/>
    </source>
</evidence>
<accession>A0A9D1R4X9</accession>
<evidence type="ECO:0000256" key="1">
    <source>
        <dbReference type="ARBA" id="ARBA00023015"/>
    </source>
</evidence>
<dbReference type="InterPro" id="IPR018060">
    <property type="entry name" value="HTH_AraC"/>
</dbReference>
<keyword evidence="1" id="KW-0805">Transcription regulation</keyword>
<keyword evidence="3" id="KW-0804">Transcription</keyword>
<dbReference type="SUPFAM" id="SSF46689">
    <property type="entry name" value="Homeodomain-like"/>
    <property type="match status" value="1"/>
</dbReference>
<dbReference type="AlphaFoldDB" id="A0A9D1R4X9"/>
<keyword evidence="4" id="KW-1133">Transmembrane helix</keyword>
<evidence type="ECO:0000256" key="2">
    <source>
        <dbReference type="ARBA" id="ARBA00023125"/>
    </source>
</evidence>
<comment type="caution">
    <text evidence="6">The sequence shown here is derived from an EMBL/GenBank/DDBJ whole genome shotgun (WGS) entry which is preliminary data.</text>
</comment>
<reference evidence="6" key="2">
    <citation type="submission" date="2021-04" db="EMBL/GenBank/DDBJ databases">
        <authorList>
            <person name="Gilroy R."/>
        </authorList>
    </citation>
    <scope>NUCLEOTIDE SEQUENCE</scope>
    <source>
        <strain evidence="6">CHK195-6426</strain>
    </source>
</reference>
<gene>
    <name evidence="6" type="ORF">H9742_01285</name>
</gene>